<name>A0A4Q8B6X1_9ACTN</name>
<dbReference type="EMBL" id="SHLD01000001">
    <property type="protein sequence ID" value="RZU72821.1"/>
    <property type="molecule type" value="Genomic_DNA"/>
</dbReference>
<evidence type="ECO:0000313" key="2">
    <source>
        <dbReference type="Proteomes" id="UP000294114"/>
    </source>
</evidence>
<sequence>MSRGNGVTPKWSDICRSLDMRKGPVASPPPAPPDVLPDQLVTFTTMSLVGVVPQDLPAHPPAGGLTTLTVRMLPDSAVTVACTPWPATLTLLCGFAVL</sequence>
<reference evidence="1 2" key="1">
    <citation type="submission" date="2019-02" db="EMBL/GenBank/DDBJ databases">
        <title>Sequencing the genomes of 1000 actinobacteria strains.</title>
        <authorList>
            <person name="Klenk H.-P."/>
        </authorList>
    </citation>
    <scope>NUCLEOTIDE SEQUENCE [LARGE SCALE GENOMIC DNA]</scope>
    <source>
        <strain evidence="1 2">DSM 45612</strain>
    </source>
</reference>
<evidence type="ECO:0000313" key="1">
    <source>
        <dbReference type="EMBL" id="RZU72821.1"/>
    </source>
</evidence>
<gene>
    <name evidence="1" type="ORF">EV384_1202</name>
</gene>
<dbReference type="Proteomes" id="UP000294114">
    <property type="component" value="Unassembled WGS sequence"/>
</dbReference>
<dbReference type="AlphaFoldDB" id="A0A4Q8B6X1"/>
<comment type="caution">
    <text evidence="1">The sequence shown here is derived from an EMBL/GenBank/DDBJ whole genome shotgun (WGS) entry which is preliminary data.</text>
</comment>
<protein>
    <submittedName>
        <fullName evidence="1">Uncharacterized protein</fullName>
    </submittedName>
</protein>
<keyword evidence="2" id="KW-1185">Reference proteome</keyword>
<organism evidence="1 2">
    <name type="scientific">Micromonospora kangleipakensis</name>
    <dbReference type="NCBI Taxonomy" id="1077942"/>
    <lineage>
        <taxon>Bacteria</taxon>
        <taxon>Bacillati</taxon>
        <taxon>Actinomycetota</taxon>
        <taxon>Actinomycetes</taxon>
        <taxon>Micromonosporales</taxon>
        <taxon>Micromonosporaceae</taxon>
        <taxon>Micromonospora</taxon>
    </lineage>
</organism>
<accession>A0A4Q8B6X1</accession>
<proteinExistence type="predicted"/>